<dbReference type="Proteomes" id="UP001314170">
    <property type="component" value="Unassembled WGS sequence"/>
</dbReference>
<dbReference type="Gene3D" id="3.10.20.90">
    <property type="entry name" value="Phosphatidylinositol 3-kinase Catalytic Subunit, Chain A, domain 1"/>
    <property type="match status" value="1"/>
</dbReference>
<sequence length="545" mass="61111">MKLRLRSVQSKETVKIEVPNSCTLQQLKETLSRAIFSAGSSIYLSLNRKDELNPSSPEDSLQSLGITSGDLIYFSVNPNYFLSSGQPLCLGSTSSIREQAQGHRGNVQEPMPDQLMSAQESEILGLNKLENQDLCAQGHAGVQANDVNSQETKFENSEISSDMHVQGLNVEHEIGESDMSDAVIEETVSGKTFDTQELTSEEAMDVDTGSVDVGSKRFSEPYFLRRLLRKELGEDGSNYKLLVITVHAVFIESGFVGFNSISGTRVDGFHLPEEQASRNLSVSLCYTLPELLDGKNIAETIVLKFQSLGHFVNIYGCLANGGSDLYRACLDIHKFAPTIDFVWESDKNDRMNENDRSSMLDPENEIFEFWKIVKDGLALPLLIDICEKTGLVLPSCLMRLPTELKLKILELLPAIDIAKMGCACSEMQYLSSSDDLWKQKFVEEFGDRTRAQGAVNWKKWFASCWENKKRQKRDANGWREYHPVLPFRYPIRRDRNRFAFPLMIGGDYDRLPGLCIPPLYGPPGQGSPRFRRNFASNCNLGGFSS</sequence>
<evidence type="ECO:0000313" key="3">
    <source>
        <dbReference type="Proteomes" id="UP001314170"/>
    </source>
</evidence>
<dbReference type="SUPFAM" id="SSF81383">
    <property type="entry name" value="F-box domain"/>
    <property type="match status" value="1"/>
</dbReference>
<dbReference type="SMART" id="SM00256">
    <property type="entry name" value="FBOX"/>
    <property type="match status" value="1"/>
</dbReference>
<reference evidence="2 3" key="1">
    <citation type="submission" date="2024-01" db="EMBL/GenBank/DDBJ databases">
        <authorList>
            <person name="Waweru B."/>
        </authorList>
    </citation>
    <scope>NUCLEOTIDE SEQUENCE [LARGE SCALE GENOMIC DNA]</scope>
</reference>
<dbReference type="PROSITE" id="PS50181">
    <property type="entry name" value="FBOX"/>
    <property type="match status" value="1"/>
</dbReference>
<accession>A0AAV1RGG5</accession>
<dbReference type="AlphaFoldDB" id="A0AAV1RGG5"/>
<dbReference type="Gene3D" id="1.20.1280.50">
    <property type="match status" value="1"/>
</dbReference>
<proteinExistence type="predicted"/>
<feature type="domain" description="F-box" evidence="1">
    <location>
        <begin position="394"/>
        <end position="440"/>
    </location>
</feature>
<dbReference type="InterPro" id="IPR029071">
    <property type="entry name" value="Ubiquitin-like_domsf"/>
</dbReference>
<dbReference type="EMBL" id="CAWUPB010000950">
    <property type="protein sequence ID" value="CAK7334183.1"/>
    <property type="molecule type" value="Genomic_DNA"/>
</dbReference>
<dbReference type="InterPro" id="IPR036047">
    <property type="entry name" value="F-box-like_dom_sf"/>
</dbReference>
<comment type="caution">
    <text evidence="2">The sequence shown here is derived from an EMBL/GenBank/DDBJ whole genome shotgun (WGS) entry which is preliminary data.</text>
</comment>
<gene>
    <name evidence="2" type="ORF">DCAF_LOCUS9788</name>
</gene>
<name>A0AAV1RGG5_9ROSI</name>
<dbReference type="SUPFAM" id="SSF54236">
    <property type="entry name" value="Ubiquitin-like"/>
    <property type="match status" value="1"/>
</dbReference>
<dbReference type="InterPro" id="IPR001810">
    <property type="entry name" value="F-box_dom"/>
</dbReference>
<dbReference type="Pfam" id="PF12937">
    <property type="entry name" value="F-box-like"/>
    <property type="match status" value="1"/>
</dbReference>
<dbReference type="Gene3D" id="3.40.1000.30">
    <property type="match status" value="1"/>
</dbReference>
<evidence type="ECO:0000259" key="1">
    <source>
        <dbReference type="PROSITE" id="PS50181"/>
    </source>
</evidence>
<dbReference type="PANTHER" id="PTHR47602:SF2">
    <property type="entry name" value="F-BOX PROTEIN SKIP22"/>
    <property type="match status" value="1"/>
</dbReference>
<protein>
    <recommendedName>
        <fullName evidence="1">F-box domain-containing protein</fullName>
    </recommendedName>
</protein>
<keyword evidence="3" id="KW-1185">Reference proteome</keyword>
<dbReference type="PANTHER" id="PTHR47602">
    <property type="entry name" value="F-BOX PROTEIN SKIP22"/>
    <property type="match status" value="1"/>
</dbReference>
<organism evidence="2 3">
    <name type="scientific">Dovyalis caffra</name>
    <dbReference type="NCBI Taxonomy" id="77055"/>
    <lineage>
        <taxon>Eukaryota</taxon>
        <taxon>Viridiplantae</taxon>
        <taxon>Streptophyta</taxon>
        <taxon>Embryophyta</taxon>
        <taxon>Tracheophyta</taxon>
        <taxon>Spermatophyta</taxon>
        <taxon>Magnoliopsida</taxon>
        <taxon>eudicotyledons</taxon>
        <taxon>Gunneridae</taxon>
        <taxon>Pentapetalae</taxon>
        <taxon>rosids</taxon>
        <taxon>fabids</taxon>
        <taxon>Malpighiales</taxon>
        <taxon>Salicaceae</taxon>
        <taxon>Flacourtieae</taxon>
        <taxon>Dovyalis</taxon>
    </lineage>
</organism>
<dbReference type="CDD" id="cd22165">
    <property type="entry name" value="F-box_AtSKIP22-like"/>
    <property type="match status" value="1"/>
</dbReference>
<evidence type="ECO:0000313" key="2">
    <source>
        <dbReference type="EMBL" id="CAK7334183.1"/>
    </source>
</evidence>